<comment type="caution">
    <text evidence="1">The sequence shown here is derived from an EMBL/GenBank/DDBJ whole genome shotgun (WGS) entry which is preliminary data.</text>
</comment>
<name>A0A953LJC7_SYMTR</name>
<accession>A0A953LJC7</accession>
<evidence type="ECO:0000313" key="1">
    <source>
        <dbReference type="EMBL" id="MBY6278136.1"/>
    </source>
</evidence>
<proteinExistence type="predicted"/>
<protein>
    <submittedName>
        <fullName evidence="1">Uncharacterized protein</fullName>
    </submittedName>
</protein>
<organism evidence="1 2">
    <name type="scientific">Symbiobacterium thermophilum</name>
    <dbReference type="NCBI Taxonomy" id="2734"/>
    <lineage>
        <taxon>Bacteria</taxon>
        <taxon>Bacillati</taxon>
        <taxon>Bacillota</taxon>
        <taxon>Clostridia</taxon>
        <taxon>Eubacteriales</taxon>
        <taxon>Symbiobacteriaceae</taxon>
        <taxon>Symbiobacterium</taxon>
    </lineage>
</organism>
<dbReference type="AlphaFoldDB" id="A0A953LJC7"/>
<dbReference type="Proteomes" id="UP000732377">
    <property type="component" value="Unassembled WGS sequence"/>
</dbReference>
<sequence length="85" mass="9104">MRWRISAKVLVSPMVANAILTLIGVLSFLALSGAVSRIDALISSAALLGEGGEMQSDFLLQLGDVRSTVANLRLVIPAWPSVRLW</sequence>
<gene>
    <name evidence="1" type="ORF">CWE10_18550</name>
</gene>
<dbReference type="EMBL" id="PIUK01000355">
    <property type="protein sequence ID" value="MBY6278136.1"/>
    <property type="molecule type" value="Genomic_DNA"/>
</dbReference>
<evidence type="ECO:0000313" key="2">
    <source>
        <dbReference type="Proteomes" id="UP000732377"/>
    </source>
</evidence>
<reference evidence="1" key="1">
    <citation type="submission" date="2017-11" db="EMBL/GenBank/DDBJ databases">
        <title>Three new genomes from thermophilic consortium.</title>
        <authorList>
            <person name="Quaggio R."/>
            <person name="Amgarten D."/>
            <person name="Setubal J.C."/>
        </authorList>
    </citation>
    <scope>NUCLEOTIDE SEQUENCE</scope>
    <source>
        <strain evidence="1">ZCTH01-B2</strain>
    </source>
</reference>